<feature type="binding site" evidence="6">
    <location>
        <position position="76"/>
    </location>
    <ligand>
        <name>Mg(2+)</name>
        <dbReference type="ChEBI" id="CHEBI:18420"/>
        <note>ligand shared between all trimeric partners</note>
    </ligand>
</feature>
<feature type="coiled-coil region" evidence="8">
    <location>
        <begin position="20"/>
        <end position="51"/>
    </location>
</feature>
<dbReference type="GO" id="GO:0009401">
    <property type="term" value="P:phosphoenolpyruvate-dependent sugar phosphotransferase system"/>
    <property type="evidence" value="ECO:0007669"/>
    <property type="project" value="UniProtKB-KW"/>
</dbReference>
<dbReference type="InterPro" id="IPR036542">
    <property type="entry name" value="PTS_IIA_lac/cel_sf"/>
</dbReference>
<dbReference type="Gene3D" id="1.20.58.80">
    <property type="entry name" value="Phosphotransferase system, lactose/cellobiose-type IIA subunit"/>
    <property type="match status" value="1"/>
</dbReference>
<reference evidence="9" key="2">
    <citation type="submission" date="2009-08" db="EMBL/GenBank/DDBJ databases">
        <authorList>
            <person name="Shrivastava S."/>
            <person name="Brinkac L.M."/>
            <person name="Dodson R.J."/>
            <person name="Harkins D.M."/>
            <person name="Durkin A.S."/>
            <person name="Sutton G."/>
        </authorList>
    </citation>
    <scope>NUCLEOTIDE SEQUENCE</scope>
    <source>
        <strain evidence="9">Eklund 17B</strain>
    </source>
</reference>
<keyword evidence="4" id="KW-0598">Phosphotransferase system</keyword>
<accession>U4P6I1</accession>
<feature type="active site" description="Tele-phosphohistidine intermediate" evidence="5">
    <location>
        <position position="73"/>
    </location>
</feature>
<dbReference type="KEGG" id="cbk:CLL_A2093"/>
<accession>B2TLJ6</accession>
<dbReference type="CDD" id="cd00215">
    <property type="entry name" value="PTS_IIA_lac"/>
    <property type="match status" value="1"/>
</dbReference>
<evidence type="ECO:0000256" key="6">
    <source>
        <dbReference type="PIRSR" id="PIRSR000699-2"/>
    </source>
</evidence>
<gene>
    <name evidence="9" type="ordered locus">CLL_A2093</name>
</gene>
<keyword evidence="6" id="KW-0460">Magnesium</keyword>
<dbReference type="EMBL" id="CP001056">
    <property type="protein sequence ID" value="ACD25013.1"/>
    <property type="molecule type" value="Genomic_DNA"/>
</dbReference>
<dbReference type="GO" id="GO:0046872">
    <property type="term" value="F:metal ion binding"/>
    <property type="evidence" value="ECO:0007669"/>
    <property type="project" value="UniProtKB-KW"/>
</dbReference>
<keyword evidence="1" id="KW-0813">Transport</keyword>
<keyword evidence="8" id="KW-0175">Coiled coil</keyword>
<evidence type="ECO:0000256" key="1">
    <source>
        <dbReference type="ARBA" id="ARBA00022448"/>
    </source>
</evidence>
<dbReference type="PANTHER" id="PTHR34382">
    <property type="entry name" value="PTS SYSTEM N,N'-DIACETYLCHITOBIOSE-SPECIFIC EIIA COMPONENT"/>
    <property type="match status" value="1"/>
</dbReference>
<dbReference type="PIRSF" id="PIRSF000699">
    <property type="entry name" value="PTS_IILac_III"/>
    <property type="match status" value="1"/>
</dbReference>
<evidence type="ECO:0000313" key="9">
    <source>
        <dbReference type="EMBL" id="ACD25013.1"/>
    </source>
</evidence>
<evidence type="ECO:0000256" key="5">
    <source>
        <dbReference type="PIRSR" id="PIRSR000699-1"/>
    </source>
</evidence>
<keyword evidence="2" id="KW-0762">Sugar transport</keyword>
<dbReference type="GO" id="GO:0016740">
    <property type="term" value="F:transferase activity"/>
    <property type="evidence" value="ECO:0007669"/>
    <property type="project" value="UniProtKB-KW"/>
</dbReference>
<sequence length="100" mass="11593">MEEKIFEIISHSGDSRGYTFQALKEARKNNMEEAEKLMDKANEELHLAHNTQTSLIQWEINGKPVEISLLMVHAQDQLMTAISENNLVKELIEMFKLIHK</sequence>
<dbReference type="PATRIC" id="fig|935198.13.peg.2047"/>
<dbReference type="Pfam" id="PF02255">
    <property type="entry name" value="PTS_IIA"/>
    <property type="match status" value="1"/>
</dbReference>
<organism evidence="9">
    <name type="scientific">Clostridium botulinum (strain Eklund 17B / Type B)</name>
    <dbReference type="NCBI Taxonomy" id="935198"/>
    <lineage>
        <taxon>Bacteria</taxon>
        <taxon>Bacillati</taxon>
        <taxon>Bacillota</taxon>
        <taxon>Clostridia</taxon>
        <taxon>Eubacteriales</taxon>
        <taxon>Clostridiaceae</taxon>
        <taxon>Clostridium</taxon>
    </lineage>
</organism>
<protein>
    <submittedName>
        <fullName evidence="9">PTS system, Lactose/Cellobiose specific IIA subunit</fullName>
    </submittedName>
</protein>
<dbReference type="PANTHER" id="PTHR34382:SF7">
    <property type="entry name" value="PTS SYSTEM N,N'-DIACETYLCHITOBIOSE-SPECIFIC EIIA COMPONENT"/>
    <property type="match status" value="1"/>
</dbReference>
<reference evidence="9" key="1">
    <citation type="submission" date="2009-06" db="EMBL/GenBank/DDBJ databases">
        <authorList>
            <consortium name="US DOE Joint Genome Institute (JGI-PGF)"/>
            <person name="Lucas S."/>
            <person name="Copeland A."/>
            <person name="Lapidus A."/>
            <person name="Glavina del Rio T."/>
            <person name="Dalin E."/>
            <person name="Tice H."/>
            <person name="Bruce D."/>
            <person name="Goodwin L."/>
            <person name="Pitluck S."/>
            <person name="Kyrpides N."/>
            <person name="Mavromatis K."/>
            <person name="Ivanova N."/>
            <person name="Saunders E."/>
            <person name="Brettin T."/>
            <person name="Detter J.C."/>
            <person name="Han C."/>
            <person name="Larimer F."/>
            <person name="Land M."/>
            <person name="Hauser L."/>
            <person name="Markowitz V."/>
            <person name="Cheng J.-F."/>
            <person name="Hugenholtz P."/>
            <person name="Woyke T."/>
            <person name="Wu D."/>
            <person name="Gronow S."/>
            <person name="Klenk H.-P."/>
            <person name="Eisen J.A."/>
        </authorList>
    </citation>
    <scope>NUCLEOTIDE SEQUENCE</scope>
    <source>
        <strain evidence="9">Eklund 17B</strain>
    </source>
</reference>
<dbReference type="InterPro" id="IPR003188">
    <property type="entry name" value="PTS_IIA_lac/cel"/>
</dbReference>
<evidence type="ECO:0000256" key="3">
    <source>
        <dbReference type="ARBA" id="ARBA00022679"/>
    </source>
</evidence>
<comment type="cofactor">
    <cofactor evidence="6">
        <name>Mg(2+)</name>
        <dbReference type="ChEBI" id="CHEBI:18420"/>
    </cofactor>
    <text evidence="6">Binds 1 Mg(2+) ion per trimer.</text>
</comment>
<dbReference type="SUPFAM" id="SSF46973">
    <property type="entry name" value="Enzyme IIa from lactose specific PTS, IIa-lac"/>
    <property type="match status" value="1"/>
</dbReference>
<evidence type="ECO:0000256" key="8">
    <source>
        <dbReference type="SAM" id="Coils"/>
    </source>
</evidence>
<dbReference type="PROSITE" id="PS51095">
    <property type="entry name" value="PTS_EIIA_TYPE_3"/>
    <property type="match status" value="1"/>
</dbReference>
<keyword evidence="6" id="KW-0479">Metal-binding</keyword>
<dbReference type="HOGENOM" id="CLU_152490_1_0_9"/>
<dbReference type="AlphaFoldDB" id="B2TLJ6"/>
<name>B2TLJ6_CLOBB</name>
<proteinExistence type="predicted"/>
<evidence type="ECO:0000256" key="2">
    <source>
        <dbReference type="ARBA" id="ARBA00022597"/>
    </source>
</evidence>
<feature type="modified residue" description="Phosphohistidine; by HPr" evidence="7">
    <location>
        <position position="73"/>
    </location>
</feature>
<keyword evidence="3" id="KW-0808">Transferase</keyword>
<evidence type="ECO:0000256" key="7">
    <source>
        <dbReference type="PROSITE-ProRule" id="PRU00418"/>
    </source>
</evidence>
<evidence type="ECO:0000256" key="4">
    <source>
        <dbReference type="ARBA" id="ARBA00022683"/>
    </source>
</evidence>